<evidence type="ECO:0000256" key="9">
    <source>
        <dbReference type="PROSITE-ProRule" id="PRU00108"/>
    </source>
</evidence>
<feature type="non-terminal residue" evidence="13">
    <location>
        <position position="1"/>
    </location>
</feature>
<dbReference type="GO" id="GO:0000981">
    <property type="term" value="F:DNA-binding transcription factor activity, RNA polymerase II-specific"/>
    <property type="evidence" value="ECO:0007669"/>
    <property type="project" value="TreeGrafter"/>
</dbReference>
<dbReference type="PANTHER" id="PTHR24208">
    <property type="entry name" value="LIM/HOMEOBOX PROTEIN LHX"/>
    <property type="match status" value="1"/>
</dbReference>
<evidence type="ECO:0000256" key="5">
    <source>
        <dbReference type="ARBA" id="ARBA00023038"/>
    </source>
</evidence>
<dbReference type="Pfam" id="PF00046">
    <property type="entry name" value="Homeodomain"/>
    <property type="match status" value="1"/>
</dbReference>
<dbReference type="FunFam" id="1.10.10.60:FF:000027">
    <property type="entry name" value="LIM/homeobox protein Lhx9"/>
    <property type="match status" value="1"/>
</dbReference>
<dbReference type="SUPFAM" id="SSF57716">
    <property type="entry name" value="Glucocorticoid receptor-like (DNA-binding domain)"/>
    <property type="match status" value="1"/>
</dbReference>
<proteinExistence type="predicted"/>
<dbReference type="PANTHER" id="PTHR24208:SF127">
    <property type="entry name" value="LIM_HOMEOBOX PROTEIN AWH"/>
    <property type="match status" value="1"/>
</dbReference>
<dbReference type="VEuPathDB" id="VectorBase:SSCA007399"/>
<dbReference type="InterPro" id="IPR001781">
    <property type="entry name" value="Znf_LIM"/>
</dbReference>
<dbReference type="SMART" id="SM00389">
    <property type="entry name" value="HOX"/>
    <property type="match status" value="1"/>
</dbReference>
<keyword evidence="5 10" id="KW-0440">LIM domain</keyword>
<evidence type="ECO:0000256" key="10">
    <source>
        <dbReference type="PROSITE-ProRule" id="PRU00125"/>
    </source>
</evidence>
<dbReference type="PROSITE" id="PS50023">
    <property type="entry name" value="LIM_DOMAIN_2"/>
    <property type="match status" value="1"/>
</dbReference>
<evidence type="ECO:0000256" key="6">
    <source>
        <dbReference type="ARBA" id="ARBA00023125"/>
    </source>
</evidence>
<reference evidence="13 14" key="1">
    <citation type="journal article" date="2015" name="Parasit. Vectors">
        <title>Draft genome of the scabies mite.</title>
        <authorList>
            <person name="Rider S.D.Jr."/>
            <person name="Morgan M.S."/>
            <person name="Arlian L.G."/>
        </authorList>
    </citation>
    <scope>NUCLEOTIDE SEQUENCE [LARGE SCALE GENOMIC DNA]</scope>
    <source>
        <strain evidence="13">Arlian Lab</strain>
    </source>
</reference>
<keyword evidence="6 9" id="KW-0238">DNA-binding</keyword>
<protein>
    <submittedName>
        <fullName evidence="13">Arrowhead-like protein 2</fullName>
    </submittedName>
</protein>
<dbReference type="InterPro" id="IPR009057">
    <property type="entry name" value="Homeodomain-like_sf"/>
</dbReference>
<evidence type="ECO:0000256" key="1">
    <source>
        <dbReference type="ARBA" id="ARBA00004123"/>
    </source>
</evidence>
<organism evidence="13 14">
    <name type="scientific">Sarcoptes scabiei</name>
    <name type="common">Itch mite</name>
    <name type="synonym">Acarus scabiei</name>
    <dbReference type="NCBI Taxonomy" id="52283"/>
    <lineage>
        <taxon>Eukaryota</taxon>
        <taxon>Metazoa</taxon>
        <taxon>Ecdysozoa</taxon>
        <taxon>Arthropoda</taxon>
        <taxon>Chelicerata</taxon>
        <taxon>Arachnida</taxon>
        <taxon>Acari</taxon>
        <taxon>Acariformes</taxon>
        <taxon>Sarcoptiformes</taxon>
        <taxon>Astigmata</taxon>
        <taxon>Psoroptidia</taxon>
        <taxon>Sarcoptoidea</taxon>
        <taxon>Sarcoptidae</taxon>
        <taxon>Sarcoptinae</taxon>
        <taxon>Sarcoptes</taxon>
    </lineage>
</organism>
<dbReference type="PROSITE" id="PS50071">
    <property type="entry name" value="HOMEOBOX_2"/>
    <property type="match status" value="1"/>
</dbReference>
<accession>A0A132ADG8</accession>
<dbReference type="InterPro" id="IPR050453">
    <property type="entry name" value="LIM_Homeobox_TF"/>
</dbReference>
<evidence type="ECO:0000256" key="12">
    <source>
        <dbReference type="SAM" id="MobiDB-lite"/>
    </source>
</evidence>
<dbReference type="GO" id="GO:0005634">
    <property type="term" value="C:nucleus"/>
    <property type="evidence" value="ECO:0007669"/>
    <property type="project" value="UniProtKB-SubCell"/>
</dbReference>
<keyword evidence="4 10" id="KW-0862">Zinc</keyword>
<feature type="compositionally biased region" description="Low complexity" evidence="12">
    <location>
        <begin position="296"/>
        <end position="318"/>
    </location>
</feature>
<keyword evidence="3" id="KW-0677">Repeat</keyword>
<dbReference type="InterPro" id="IPR001356">
    <property type="entry name" value="HD"/>
</dbReference>
<gene>
    <name evidence="13" type="ORF">QR98_0071370</name>
</gene>
<dbReference type="GO" id="GO:0030182">
    <property type="term" value="P:neuron differentiation"/>
    <property type="evidence" value="ECO:0007669"/>
    <property type="project" value="TreeGrafter"/>
</dbReference>
<dbReference type="Gene3D" id="1.10.10.60">
    <property type="entry name" value="Homeodomain-like"/>
    <property type="match status" value="1"/>
</dbReference>
<keyword evidence="8 9" id="KW-0539">Nucleus</keyword>
<dbReference type="Gene3D" id="2.10.110.10">
    <property type="entry name" value="Cysteine Rich Protein"/>
    <property type="match status" value="2"/>
</dbReference>
<feature type="compositionally biased region" description="Low complexity" evidence="12">
    <location>
        <begin position="223"/>
        <end position="237"/>
    </location>
</feature>
<evidence type="ECO:0000256" key="8">
    <source>
        <dbReference type="ARBA" id="ARBA00023242"/>
    </source>
</evidence>
<comment type="caution">
    <text evidence="13">The sequence shown here is derived from an EMBL/GenBank/DDBJ whole genome shotgun (WGS) entry which is preliminary data.</text>
</comment>
<dbReference type="GO" id="GO:0046872">
    <property type="term" value="F:metal ion binding"/>
    <property type="evidence" value="ECO:0007669"/>
    <property type="project" value="UniProtKB-KW"/>
</dbReference>
<dbReference type="GO" id="GO:0000977">
    <property type="term" value="F:RNA polymerase II transcription regulatory region sequence-specific DNA binding"/>
    <property type="evidence" value="ECO:0007669"/>
    <property type="project" value="TreeGrafter"/>
</dbReference>
<dbReference type="SMART" id="SM00132">
    <property type="entry name" value="LIM"/>
    <property type="match status" value="1"/>
</dbReference>
<evidence type="ECO:0000313" key="14">
    <source>
        <dbReference type="Proteomes" id="UP000616769"/>
    </source>
</evidence>
<dbReference type="Proteomes" id="UP000616769">
    <property type="component" value="Unassembled WGS sequence"/>
</dbReference>
<evidence type="ECO:0000313" key="13">
    <source>
        <dbReference type="EMBL" id="KPM08615.1"/>
    </source>
</evidence>
<comment type="subcellular location">
    <subcellularLocation>
        <location evidence="1 9 11">Nucleus</location>
    </subcellularLocation>
</comment>
<name>A0A132ADG8_SARSC</name>
<evidence type="ECO:0000256" key="11">
    <source>
        <dbReference type="RuleBase" id="RU000682"/>
    </source>
</evidence>
<evidence type="ECO:0000256" key="3">
    <source>
        <dbReference type="ARBA" id="ARBA00022737"/>
    </source>
</evidence>
<feature type="region of interest" description="Disordered" evidence="12">
    <location>
        <begin position="268"/>
        <end position="352"/>
    </location>
</feature>
<sequence length="352" mass="39477">SRSCYIRNGQIFCKDDYAQLIKCSKCDRTIASNDWVRRAGMLVYHLACFACDLCQRQLSTGEKFTIEKSSISLAKDRKISTISSEIVTNKNDEDHHSYRLICKLHFGIDQVTNSILNENSDLASSTKLDRIDDSNQSLDQSINFTQNNLTRSGSSLSNSKTKRVRTTFTEDQLSVLQANFQLDSNPDGQDLERIATLTGLSKRVTQVWFQNSRARQKKFMNKSSPPSSSSSSVASQQSINNHRNIAIIESLAHPKPMVPLVIDPISAEGDFGQSESGSGGESNKSNGEGVPSVWQSTKNSTTNSNSSLVSSEIQSESSHLLHHRQQHQHHHHHHHQHQHHRNVANHHFTHNL</sequence>
<keyword evidence="7 9" id="KW-0371">Homeobox</keyword>
<evidence type="ECO:0000256" key="2">
    <source>
        <dbReference type="ARBA" id="ARBA00022723"/>
    </source>
</evidence>
<dbReference type="PROSITE" id="PS00478">
    <property type="entry name" value="LIM_DOMAIN_1"/>
    <property type="match status" value="1"/>
</dbReference>
<dbReference type="AlphaFoldDB" id="A0A132ADG8"/>
<keyword evidence="2 10" id="KW-0479">Metal-binding</keyword>
<feature type="compositionally biased region" description="Basic residues" evidence="12">
    <location>
        <begin position="320"/>
        <end position="352"/>
    </location>
</feature>
<dbReference type="OrthoDB" id="10068367at2759"/>
<dbReference type="SUPFAM" id="SSF46689">
    <property type="entry name" value="Homeodomain-like"/>
    <property type="match status" value="1"/>
</dbReference>
<feature type="DNA-binding region" description="Homeobox" evidence="9">
    <location>
        <begin position="161"/>
        <end position="220"/>
    </location>
</feature>
<evidence type="ECO:0000256" key="4">
    <source>
        <dbReference type="ARBA" id="ARBA00022833"/>
    </source>
</evidence>
<dbReference type="Pfam" id="PF00412">
    <property type="entry name" value="LIM"/>
    <property type="match status" value="1"/>
</dbReference>
<feature type="region of interest" description="Disordered" evidence="12">
    <location>
        <begin position="215"/>
        <end position="237"/>
    </location>
</feature>
<dbReference type="EMBL" id="JXLN01012559">
    <property type="protein sequence ID" value="KPM08615.1"/>
    <property type="molecule type" value="Genomic_DNA"/>
</dbReference>
<evidence type="ECO:0000256" key="7">
    <source>
        <dbReference type="ARBA" id="ARBA00023155"/>
    </source>
</evidence>
<dbReference type="CDD" id="cd00086">
    <property type="entry name" value="homeodomain"/>
    <property type="match status" value="1"/>
</dbReference>